<name>A0AA96VFP4_9EURY</name>
<keyword evidence="2" id="KW-1185">Reference proteome</keyword>
<gene>
    <name evidence="1" type="ORF">MsAc7_13010</name>
</gene>
<protein>
    <recommendedName>
        <fullName evidence="3">Zn-ribbon containing protein</fullName>
    </recommendedName>
</protein>
<sequence length="154" mass="17116">MPHRCTKCGAIFSDGDPVILTGCPTCKWNKFLYVREETVAATAGNVHVDAGLETDLHEIEKTKWPDQNEKSESINKVLENIDSVLDSEEMTKQEPEPGRVDSIRILDTGSYELNLGSIMDKEEIVVGIKEEGQYAIDLPVILQQSAKKGKAKKK</sequence>
<evidence type="ECO:0008006" key="3">
    <source>
        <dbReference type="Google" id="ProtNLM"/>
    </source>
</evidence>
<dbReference type="AlphaFoldDB" id="A0AA96VFP4"/>
<dbReference type="RefSeq" id="WP_338102094.1">
    <property type="nucleotide sequence ID" value="NZ_CP131060.1"/>
</dbReference>
<dbReference type="Pfam" id="PF09845">
    <property type="entry name" value="OapC"/>
    <property type="match status" value="1"/>
</dbReference>
<dbReference type="GeneID" id="89230403"/>
<proteinExistence type="predicted"/>
<dbReference type="EMBL" id="CP131060">
    <property type="protein sequence ID" value="WNY25742.1"/>
    <property type="molecule type" value="Genomic_DNA"/>
</dbReference>
<accession>A0AA96VFP4</accession>
<dbReference type="InterPro" id="IPR018645">
    <property type="entry name" value="OapC-like"/>
</dbReference>
<evidence type="ECO:0000313" key="1">
    <source>
        <dbReference type="EMBL" id="WNY25742.1"/>
    </source>
</evidence>
<reference evidence="1 2" key="1">
    <citation type="submission" date="2023-07" db="EMBL/GenBank/DDBJ databases">
        <title>Closed genoem sequence of Methanosarcinaceae archaeon Ac7.</title>
        <authorList>
            <person name="Poehlein A."/>
            <person name="Protasov E."/>
            <person name="Platt K."/>
            <person name="Reeh H."/>
            <person name="Daniel R."/>
            <person name="Brune A."/>
        </authorList>
    </citation>
    <scope>NUCLEOTIDE SEQUENCE [LARGE SCALE GENOMIC DNA]</scope>
    <source>
        <strain evidence="1 2">Ac7</strain>
    </source>
</reference>
<evidence type="ECO:0000313" key="2">
    <source>
        <dbReference type="Proteomes" id="UP001303587"/>
    </source>
</evidence>
<organism evidence="1 2">
    <name type="scientific">Methanolapillus millepedarum</name>
    <dbReference type="NCBI Taxonomy" id="3028296"/>
    <lineage>
        <taxon>Archaea</taxon>
        <taxon>Methanobacteriati</taxon>
        <taxon>Methanobacteriota</taxon>
        <taxon>Stenosarchaea group</taxon>
        <taxon>Methanomicrobia</taxon>
        <taxon>Methanosarcinales</taxon>
        <taxon>Methanosarcinaceae</taxon>
        <taxon>Methanolapillus</taxon>
    </lineage>
</organism>
<dbReference type="Proteomes" id="UP001303587">
    <property type="component" value="Chromosome"/>
</dbReference>